<feature type="transmembrane region" description="Helical" evidence="8">
    <location>
        <begin position="343"/>
        <end position="362"/>
    </location>
</feature>
<feature type="transmembrane region" description="Helical" evidence="8">
    <location>
        <begin position="985"/>
        <end position="1007"/>
    </location>
</feature>
<dbReference type="Gene3D" id="1.20.1640.10">
    <property type="entry name" value="Multidrug efflux transporter AcrB transmembrane domain"/>
    <property type="match status" value="2"/>
</dbReference>
<sequence length="1044" mass="114498">MLKKLLEFALANRGTVVLAIAATLAVALLAALRLPVDAVPDITNVQVIINAKTGGLDPQQVEKSVTYFVETEMAGLPQVKEVRSLSRFGLSQTVVIFHDDTNIYWARQQVAEKIIKASAAVPAGVVLEMAPITTGLGEVFMYALVPKPGSALAKKPEIDRLVYLRTIQHFVIRPYLKSNIAGVAEVDSLGGYERQVHIESYPLKMEEFGITFNHISESLKSLGDNYGGGYIEKNKQQFIVSTYAGLNLDQVKELPLRVNWNGSPIRLKQVARIGNYHAQRIGAATYNGEETVLGTVLMLSGQNSREVALHAEEALKHAPLPEDVETQVLYSRSFLVNATVKTIVKNLGEGAAIVVLILFLFLGNMRAAFFVALAIPVSMAMALLGMKIFGISANLMSLGALDFGLIVDGSIVMMENLLTRIEHDPPKNFAQRLAQAKEATLQIMGPMTTGMIIIMAVYLPILSLEGIEGKLYYPMAVTVLFALGGALIVAVLVMPVLGIYLAPKFKPHKTRFITALYAVYEPVLNFPLKHAKRFILPIVLVFAACAWLFTRLGADFMPPLNEGDMTLNLLHDARISLTESIDRERRAEKIIAAYPEVTRVFGRIGTSEAATDPMGVNLTDLFVILNKDQSRWRKNSRGKTLTTDELFTQMQNDLAPILAKTPVLAESELAQTQPIAMRFNEILEGSRADVSLRIYGRDLESLFALQEKAVAIMESIPGTKAVSLDALTALRRSAVVHLKLKYDKINYYGLSVAAVNEGFQAAMVGRMVGSYYENDWRFGIIVKIDDESRRNVALIRRLPIALPAGGTIALGELADFEERTTITSISRSGMNRYAGIAVYLGERDTLSFVQEAQARIKTELGLPADFRLQWGGQFKNLERARLRLIIVVPLVLALIFYLVWRTFGSMRQTVLIFLTIPFAWTGGVVSLYLAKMNFTVSAAIGFIALSGLAVLNGLVKVKYLNDLVAEGHSVAEAVKLGALGRLRPVLMTALVASLGFLPMVLNTGIGAEVQRPLALVVLGGLVSATLMTLLFLPSFYKLLEEGRK</sequence>
<feature type="transmembrane region" description="Helical" evidence="8">
    <location>
        <begin position="936"/>
        <end position="955"/>
    </location>
</feature>
<dbReference type="STRING" id="869212.Turpa_1441"/>
<dbReference type="HOGENOM" id="CLU_002755_1_2_12"/>
<dbReference type="Gene3D" id="3.30.70.1320">
    <property type="entry name" value="Multidrug efflux transporter AcrB pore domain like"/>
    <property type="match status" value="1"/>
</dbReference>
<keyword evidence="6 8" id="KW-1133">Transmembrane helix</keyword>
<comment type="similarity">
    <text evidence="2">Belongs to the resistance-nodulation-cell division (RND) (TC 2.A.6) family.</text>
</comment>
<feature type="transmembrane region" description="Helical" evidence="8">
    <location>
        <begin position="471"/>
        <end position="502"/>
    </location>
</feature>
<dbReference type="GO" id="GO:0008324">
    <property type="term" value="F:monoatomic cation transmembrane transporter activity"/>
    <property type="evidence" value="ECO:0007669"/>
    <property type="project" value="InterPro"/>
</dbReference>
<dbReference type="Proteomes" id="UP000006048">
    <property type="component" value="Chromosome"/>
</dbReference>
<feature type="transmembrane region" description="Helical" evidence="8">
    <location>
        <begin position="395"/>
        <end position="418"/>
    </location>
</feature>
<dbReference type="InterPro" id="IPR001036">
    <property type="entry name" value="Acrflvin-R"/>
</dbReference>
<feature type="transmembrane region" description="Helical" evidence="8">
    <location>
        <begin position="439"/>
        <end position="459"/>
    </location>
</feature>
<feature type="transmembrane region" description="Helical" evidence="8">
    <location>
        <begin position="1013"/>
        <end position="1036"/>
    </location>
</feature>
<feature type="transmembrane region" description="Helical" evidence="8">
    <location>
        <begin position="534"/>
        <end position="554"/>
    </location>
</feature>
<dbReference type="EMBL" id="CP002959">
    <property type="protein sequence ID" value="AFM12089.1"/>
    <property type="molecule type" value="Genomic_DNA"/>
</dbReference>
<dbReference type="RefSeq" id="WP_014802603.1">
    <property type="nucleotide sequence ID" value="NC_018020.1"/>
</dbReference>
<keyword evidence="7 8" id="KW-0472">Membrane</keyword>
<dbReference type="PATRIC" id="fig|869212.3.peg.1430"/>
<evidence type="ECO:0000313" key="10">
    <source>
        <dbReference type="Proteomes" id="UP000006048"/>
    </source>
</evidence>
<keyword evidence="4" id="KW-1003">Cell membrane</keyword>
<dbReference type="InterPro" id="IPR004763">
    <property type="entry name" value="CusA-like"/>
</dbReference>
<evidence type="ECO:0000256" key="7">
    <source>
        <dbReference type="ARBA" id="ARBA00023136"/>
    </source>
</evidence>
<evidence type="ECO:0000256" key="2">
    <source>
        <dbReference type="ARBA" id="ARBA00010942"/>
    </source>
</evidence>
<evidence type="ECO:0000256" key="4">
    <source>
        <dbReference type="ARBA" id="ARBA00022475"/>
    </source>
</evidence>
<dbReference type="PANTHER" id="PTHR32063:SF24">
    <property type="entry name" value="CATION EFFLUX SYSTEM (ACRB_ACRD_ACRF FAMILY)"/>
    <property type="match status" value="1"/>
</dbReference>
<evidence type="ECO:0000256" key="5">
    <source>
        <dbReference type="ARBA" id="ARBA00022692"/>
    </source>
</evidence>
<keyword evidence="3" id="KW-0813">Transport</keyword>
<dbReference type="PRINTS" id="PR00702">
    <property type="entry name" value="ACRIFLAVINRP"/>
</dbReference>
<dbReference type="SUPFAM" id="SSF82714">
    <property type="entry name" value="Multidrug efflux transporter AcrB TolC docking domain, DN and DC subdomains"/>
    <property type="match status" value="2"/>
</dbReference>
<dbReference type="OrthoDB" id="3306666at2"/>
<evidence type="ECO:0000313" key="9">
    <source>
        <dbReference type="EMBL" id="AFM12089.1"/>
    </source>
</evidence>
<keyword evidence="5 8" id="KW-0812">Transmembrane</keyword>
<dbReference type="Pfam" id="PF00873">
    <property type="entry name" value="ACR_tran"/>
    <property type="match status" value="1"/>
</dbReference>
<evidence type="ECO:0000256" key="6">
    <source>
        <dbReference type="ARBA" id="ARBA00022989"/>
    </source>
</evidence>
<proteinExistence type="inferred from homology"/>
<dbReference type="SUPFAM" id="SSF82866">
    <property type="entry name" value="Multidrug efflux transporter AcrB transmembrane domain"/>
    <property type="match status" value="2"/>
</dbReference>
<evidence type="ECO:0000256" key="3">
    <source>
        <dbReference type="ARBA" id="ARBA00022448"/>
    </source>
</evidence>
<evidence type="ECO:0000256" key="1">
    <source>
        <dbReference type="ARBA" id="ARBA00004651"/>
    </source>
</evidence>
<dbReference type="NCBIfam" id="TIGR00914">
    <property type="entry name" value="2A0601"/>
    <property type="match status" value="1"/>
</dbReference>
<dbReference type="InterPro" id="IPR027463">
    <property type="entry name" value="AcrB_DN_DC_subdom"/>
</dbReference>
<dbReference type="AlphaFoldDB" id="I4B482"/>
<organism evidence="9 10">
    <name type="scientific">Turneriella parva (strain ATCC BAA-1111 / DSM 21527 / NCTC 11395 / H)</name>
    <name type="common">Leptospira parva</name>
    <dbReference type="NCBI Taxonomy" id="869212"/>
    <lineage>
        <taxon>Bacteria</taxon>
        <taxon>Pseudomonadati</taxon>
        <taxon>Spirochaetota</taxon>
        <taxon>Spirochaetia</taxon>
        <taxon>Leptospirales</taxon>
        <taxon>Leptospiraceae</taxon>
        <taxon>Turneriella</taxon>
    </lineage>
</organism>
<dbReference type="KEGG" id="tpx:Turpa_1441"/>
<comment type="subcellular location">
    <subcellularLocation>
        <location evidence="1">Cell membrane</location>
        <topology evidence="1">Multi-pass membrane protein</topology>
    </subcellularLocation>
</comment>
<dbReference type="PANTHER" id="PTHR32063">
    <property type="match status" value="1"/>
</dbReference>
<reference evidence="9 10" key="1">
    <citation type="submission" date="2012-06" db="EMBL/GenBank/DDBJ databases">
        <title>The complete chromosome of genome of Turneriella parva DSM 21527.</title>
        <authorList>
            <consortium name="US DOE Joint Genome Institute (JGI-PGF)"/>
            <person name="Lucas S."/>
            <person name="Han J."/>
            <person name="Lapidus A."/>
            <person name="Bruce D."/>
            <person name="Goodwin L."/>
            <person name="Pitluck S."/>
            <person name="Peters L."/>
            <person name="Kyrpides N."/>
            <person name="Mavromatis K."/>
            <person name="Ivanova N."/>
            <person name="Mikhailova N."/>
            <person name="Chertkov O."/>
            <person name="Detter J.C."/>
            <person name="Tapia R."/>
            <person name="Han C."/>
            <person name="Land M."/>
            <person name="Hauser L."/>
            <person name="Markowitz V."/>
            <person name="Cheng J.-F."/>
            <person name="Hugenholtz P."/>
            <person name="Woyke T."/>
            <person name="Wu D."/>
            <person name="Gronow S."/>
            <person name="Wellnitz S."/>
            <person name="Brambilla E."/>
            <person name="Klenk H.-P."/>
            <person name="Eisen J.A."/>
        </authorList>
    </citation>
    <scope>NUCLEOTIDE SEQUENCE [LARGE SCALE GENOMIC DNA]</scope>
    <source>
        <strain evidence="10">ATCC BAA-1111 / DSM 21527 / NCTC 11395 / H</strain>
    </source>
</reference>
<dbReference type="GO" id="GO:0005886">
    <property type="term" value="C:plasma membrane"/>
    <property type="evidence" value="ECO:0007669"/>
    <property type="project" value="UniProtKB-SubCell"/>
</dbReference>
<protein>
    <submittedName>
        <fullName evidence="9">Heavy metal efflux pump, CzcA family</fullName>
    </submittedName>
</protein>
<feature type="transmembrane region" description="Helical" evidence="8">
    <location>
        <begin position="882"/>
        <end position="899"/>
    </location>
</feature>
<name>I4B482_TURPD</name>
<gene>
    <name evidence="9" type="ordered locus">Turpa_1441</name>
</gene>
<evidence type="ECO:0000256" key="8">
    <source>
        <dbReference type="SAM" id="Phobius"/>
    </source>
</evidence>
<dbReference type="Gene3D" id="3.30.2090.10">
    <property type="entry name" value="Multidrug efflux transporter AcrB TolC docking domain, DN and DC subdomains"/>
    <property type="match status" value="2"/>
</dbReference>
<feature type="transmembrane region" description="Helical" evidence="8">
    <location>
        <begin position="911"/>
        <end position="930"/>
    </location>
</feature>
<dbReference type="GO" id="GO:0042910">
    <property type="term" value="F:xenobiotic transmembrane transporter activity"/>
    <property type="evidence" value="ECO:0007669"/>
    <property type="project" value="TreeGrafter"/>
</dbReference>
<keyword evidence="10" id="KW-1185">Reference proteome</keyword>
<dbReference type="Gene3D" id="3.30.70.1440">
    <property type="entry name" value="Multidrug efflux transporter AcrB pore domain"/>
    <property type="match status" value="1"/>
</dbReference>
<accession>I4B482</accession>
<dbReference type="SUPFAM" id="SSF82693">
    <property type="entry name" value="Multidrug efflux transporter AcrB pore domain, PN1, PN2, PC1 and PC2 subdomains"/>
    <property type="match status" value="1"/>
</dbReference>
<dbReference type="Gene3D" id="3.30.70.1430">
    <property type="entry name" value="Multidrug efflux transporter AcrB pore domain"/>
    <property type="match status" value="2"/>
</dbReference>